<proteinExistence type="predicted"/>
<keyword evidence="2" id="KW-1133">Transmembrane helix</keyword>
<sequence>MDIDEWEFLSDDGFLDFKEDGEKLGKGKMESKSVLDMDYFCSSPTRKSRVLNQLVPLPIQLEPRIGKAPEDVSIKNSSMELTVVSPSASTEKTKDFEADQDTVSHVFFKIKESEFVDMKMDSPKSTNSSNSSRGLMPPMDSGALKFEDKGEAFEIITSPRRKIEKKDMLGMECDQEKDSTWEEENNNGFNIWKWSLTGVGAICSFGVAAATVCVLFFGSQQRNKLKQEQKIRFQIYTDDKRIKQVVQHATKLNEAISAARGVPMNRAHISIGGYYDGL</sequence>
<name>A0AAN9KF34_CANGL</name>
<accession>A0AAN9KF34</accession>
<keyword evidence="2" id="KW-0812">Transmembrane</keyword>
<organism evidence="4 5">
    <name type="scientific">Canavalia gladiata</name>
    <name type="common">Sword bean</name>
    <name type="synonym">Dolichos gladiatus</name>
    <dbReference type="NCBI Taxonomy" id="3824"/>
    <lineage>
        <taxon>Eukaryota</taxon>
        <taxon>Viridiplantae</taxon>
        <taxon>Streptophyta</taxon>
        <taxon>Embryophyta</taxon>
        <taxon>Tracheophyta</taxon>
        <taxon>Spermatophyta</taxon>
        <taxon>Magnoliopsida</taxon>
        <taxon>eudicotyledons</taxon>
        <taxon>Gunneridae</taxon>
        <taxon>Pentapetalae</taxon>
        <taxon>rosids</taxon>
        <taxon>fabids</taxon>
        <taxon>Fabales</taxon>
        <taxon>Fabaceae</taxon>
        <taxon>Papilionoideae</taxon>
        <taxon>50 kb inversion clade</taxon>
        <taxon>NPAAA clade</taxon>
        <taxon>indigoferoid/millettioid clade</taxon>
        <taxon>Phaseoleae</taxon>
        <taxon>Canavalia</taxon>
    </lineage>
</organism>
<evidence type="ECO:0000313" key="4">
    <source>
        <dbReference type="EMBL" id="KAK7315586.1"/>
    </source>
</evidence>
<dbReference type="PANTHER" id="PTHR33646">
    <property type="entry name" value="GB|AAF00631.1"/>
    <property type="match status" value="1"/>
</dbReference>
<gene>
    <name evidence="4" type="ORF">VNO77_34143</name>
</gene>
<feature type="transmembrane region" description="Helical" evidence="2">
    <location>
        <begin position="194"/>
        <end position="217"/>
    </location>
</feature>
<dbReference type="Proteomes" id="UP001367508">
    <property type="component" value="Unassembled WGS sequence"/>
</dbReference>
<dbReference type="EMBL" id="JAYMYQ010000008">
    <property type="protein sequence ID" value="KAK7315586.1"/>
    <property type="molecule type" value="Genomic_DNA"/>
</dbReference>
<keyword evidence="2" id="KW-0472">Membrane</keyword>
<dbReference type="InterPro" id="IPR045883">
    <property type="entry name" value="At4g13530-like"/>
</dbReference>
<evidence type="ECO:0000256" key="2">
    <source>
        <dbReference type="SAM" id="Phobius"/>
    </source>
</evidence>
<feature type="region of interest" description="Disordered" evidence="1">
    <location>
        <begin position="119"/>
        <end position="138"/>
    </location>
</feature>
<dbReference type="InterPro" id="IPR049224">
    <property type="entry name" value="DUF6821"/>
</dbReference>
<keyword evidence="5" id="KW-1185">Reference proteome</keyword>
<feature type="compositionally biased region" description="Low complexity" evidence="1">
    <location>
        <begin position="123"/>
        <end position="132"/>
    </location>
</feature>
<reference evidence="4 5" key="1">
    <citation type="submission" date="2024-01" db="EMBL/GenBank/DDBJ databases">
        <title>The genomes of 5 underutilized Papilionoideae crops provide insights into root nodulation and disease resistanc.</title>
        <authorList>
            <person name="Jiang F."/>
        </authorList>
    </citation>
    <scope>NUCLEOTIDE SEQUENCE [LARGE SCALE GENOMIC DNA]</scope>
    <source>
        <strain evidence="4">LVBAO_FW01</strain>
        <tissue evidence="4">Leaves</tissue>
    </source>
</reference>
<dbReference type="AlphaFoldDB" id="A0AAN9KF34"/>
<evidence type="ECO:0000313" key="5">
    <source>
        <dbReference type="Proteomes" id="UP001367508"/>
    </source>
</evidence>
<evidence type="ECO:0000259" key="3">
    <source>
        <dbReference type="Pfam" id="PF20705"/>
    </source>
</evidence>
<feature type="domain" description="DUF6821" evidence="3">
    <location>
        <begin position="99"/>
        <end position="278"/>
    </location>
</feature>
<comment type="caution">
    <text evidence="4">The sequence shown here is derived from an EMBL/GenBank/DDBJ whole genome shotgun (WGS) entry which is preliminary data.</text>
</comment>
<dbReference type="PANTHER" id="PTHR33646:SF2">
    <property type="entry name" value="F20H23.8 PROTEIN"/>
    <property type="match status" value="1"/>
</dbReference>
<dbReference type="Pfam" id="PF20705">
    <property type="entry name" value="DUF6821"/>
    <property type="match status" value="1"/>
</dbReference>
<evidence type="ECO:0000256" key="1">
    <source>
        <dbReference type="SAM" id="MobiDB-lite"/>
    </source>
</evidence>
<protein>
    <recommendedName>
        <fullName evidence="3">DUF6821 domain-containing protein</fullName>
    </recommendedName>
</protein>